<gene>
    <name evidence="2" type="ORF">GIB67_020773</name>
</gene>
<evidence type="ECO:0000313" key="2">
    <source>
        <dbReference type="EMBL" id="KAF6150690.1"/>
    </source>
</evidence>
<sequence>MLDIASDIWKHCKAKLGHIIHQNSWTTPPEIVEFLATLGIDLKSIMINNSDKDIRVWKHCPHGKFSVQSAYSQISSHRPKVWWFNYINSKAILPKIASFTWKFCNNALATEDNLCKRGWIMASRCSLCRCNLETLGHLFWRCPMSIQT</sequence>
<comment type="caution">
    <text evidence="2">The sequence shown here is derived from an EMBL/GenBank/DDBJ whole genome shotgun (WGS) entry which is preliminary data.</text>
</comment>
<organism evidence="2 3">
    <name type="scientific">Kingdonia uniflora</name>
    <dbReference type="NCBI Taxonomy" id="39325"/>
    <lineage>
        <taxon>Eukaryota</taxon>
        <taxon>Viridiplantae</taxon>
        <taxon>Streptophyta</taxon>
        <taxon>Embryophyta</taxon>
        <taxon>Tracheophyta</taxon>
        <taxon>Spermatophyta</taxon>
        <taxon>Magnoliopsida</taxon>
        <taxon>Ranunculales</taxon>
        <taxon>Circaeasteraceae</taxon>
        <taxon>Kingdonia</taxon>
    </lineage>
</organism>
<evidence type="ECO:0000313" key="3">
    <source>
        <dbReference type="Proteomes" id="UP000541444"/>
    </source>
</evidence>
<protein>
    <recommendedName>
        <fullName evidence="1">Reverse transcriptase zinc-binding domain-containing protein</fullName>
    </recommendedName>
</protein>
<accession>A0A7J7M7A6</accession>
<dbReference type="InterPro" id="IPR026960">
    <property type="entry name" value="RVT-Znf"/>
</dbReference>
<dbReference type="EMBL" id="JACGCM010001726">
    <property type="protein sequence ID" value="KAF6150690.1"/>
    <property type="molecule type" value="Genomic_DNA"/>
</dbReference>
<dbReference type="Proteomes" id="UP000541444">
    <property type="component" value="Unassembled WGS sequence"/>
</dbReference>
<dbReference type="AlphaFoldDB" id="A0A7J7M7A6"/>
<feature type="domain" description="Reverse transcriptase zinc-binding" evidence="1">
    <location>
        <begin position="65"/>
        <end position="147"/>
    </location>
</feature>
<name>A0A7J7M7A6_9MAGN</name>
<evidence type="ECO:0000259" key="1">
    <source>
        <dbReference type="Pfam" id="PF13966"/>
    </source>
</evidence>
<reference evidence="2 3" key="1">
    <citation type="journal article" date="2020" name="IScience">
        <title>Genome Sequencing of the Endangered Kingdonia uniflora (Circaeasteraceae, Ranunculales) Reveals Potential Mechanisms of Evolutionary Specialization.</title>
        <authorList>
            <person name="Sun Y."/>
            <person name="Deng T."/>
            <person name="Zhang A."/>
            <person name="Moore M.J."/>
            <person name="Landis J.B."/>
            <person name="Lin N."/>
            <person name="Zhang H."/>
            <person name="Zhang X."/>
            <person name="Huang J."/>
            <person name="Zhang X."/>
            <person name="Sun H."/>
            <person name="Wang H."/>
        </authorList>
    </citation>
    <scope>NUCLEOTIDE SEQUENCE [LARGE SCALE GENOMIC DNA]</scope>
    <source>
        <strain evidence="2">TB1705</strain>
        <tissue evidence="2">Leaf</tissue>
    </source>
</reference>
<dbReference type="OrthoDB" id="1750965at2759"/>
<dbReference type="Pfam" id="PF13966">
    <property type="entry name" value="zf-RVT"/>
    <property type="match status" value="1"/>
</dbReference>
<proteinExistence type="predicted"/>
<keyword evidence="3" id="KW-1185">Reference proteome</keyword>